<dbReference type="AlphaFoldDB" id="A0A170PSW1"/>
<keyword evidence="7" id="KW-0472">Membrane</keyword>
<dbReference type="InterPro" id="IPR051263">
    <property type="entry name" value="C-type_cytochrome_biogenesis"/>
</dbReference>
<organism evidence="9">
    <name type="scientific">hydrothermal vent metagenome</name>
    <dbReference type="NCBI Taxonomy" id="652676"/>
    <lineage>
        <taxon>unclassified sequences</taxon>
        <taxon>metagenomes</taxon>
        <taxon>ecological metagenomes</taxon>
    </lineage>
</organism>
<dbReference type="GO" id="GO:0016829">
    <property type="term" value="F:lyase activity"/>
    <property type="evidence" value="ECO:0007669"/>
    <property type="project" value="UniProtKB-KW"/>
</dbReference>
<keyword evidence="9" id="KW-0456">Lyase</keyword>
<dbReference type="Pfam" id="PF03918">
    <property type="entry name" value="CcmH"/>
    <property type="match status" value="1"/>
</dbReference>
<dbReference type="Gene3D" id="1.10.8.640">
    <property type="entry name" value="Cytochrome C biogenesis protein"/>
    <property type="match status" value="1"/>
</dbReference>
<protein>
    <submittedName>
        <fullName evidence="9">Cytochrome c heme lyase subunit CcmL</fullName>
    </submittedName>
</protein>
<dbReference type="EMBL" id="CZQD01000004">
    <property type="protein sequence ID" value="CUS55612.1"/>
    <property type="molecule type" value="Genomic_DNA"/>
</dbReference>
<comment type="similarity">
    <text evidence="1">Belongs to the CcmH/CycL/Ccl2/NrfF family.</text>
</comment>
<dbReference type="GO" id="GO:0046872">
    <property type="term" value="F:metal ion binding"/>
    <property type="evidence" value="ECO:0007669"/>
    <property type="project" value="UniProtKB-KW"/>
</dbReference>
<proteinExistence type="inferred from homology"/>
<evidence type="ECO:0000313" key="9">
    <source>
        <dbReference type="EMBL" id="CUS55612.1"/>
    </source>
</evidence>
<sequence>MKQFVVILISLVLAGFAVAEDVALDNSQQEARAQSLMRELRCVACENEPISQSAAPIAEDMRARVRVMIEDGASDEEVRGWFEDRYGEFVLFRPKADGVAGWLLWGGPFLLLLFGAFIGIAIARSRRAQVDPVEPEDA</sequence>
<dbReference type="PANTHER" id="PTHR47870:SF1">
    <property type="entry name" value="CYTOCHROME C-TYPE BIOGENESIS PROTEIN CCMH"/>
    <property type="match status" value="1"/>
</dbReference>
<evidence type="ECO:0000256" key="3">
    <source>
        <dbReference type="ARBA" id="ARBA00022723"/>
    </source>
</evidence>
<feature type="transmembrane region" description="Helical" evidence="7">
    <location>
        <begin position="102"/>
        <end position="123"/>
    </location>
</feature>
<reference evidence="9" key="1">
    <citation type="submission" date="2015-10" db="EMBL/GenBank/DDBJ databases">
        <authorList>
            <person name="Gilbert D.G."/>
        </authorList>
    </citation>
    <scope>NUCLEOTIDE SEQUENCE</scope>
</reference>
<evidence type="ECO:0000256" key="6">
    <source>
        <dbReference type="ARBA" id="ARBA00023004"/>
    </source>
</evidence>
<keyword evidence="5" id="KW-0201">Cytochrome c-type biogenesis</keyword>
<evidence type="ECO:0000256" key="7">
    <source>
        <dbReference type="SAM" id="Phobius"/>
    </source>
</evidence>
<keyword evidence="4" id="KW-0732">Signal</keyword>
<name>A0A170PSW1_9ZZZZ</name>
<dbReference type="CDD" id="cd16378">
    <property type="entry name" value="CcmH_N"/>
    <property type="match status" value="1"/>
</dbReference>
<keyword evidence="7" id="KW-0812">Transmembrane</keyword>
<dbReference type="GO" id="GO:0017004">
    <property type="term" value="P:cytochrome complex assembly"/>
    <property type="evidence" value="ECO:0007669"/>
    <property type="project" value="UniProtKB-KW"/>
</dbReference>
<dbReference type="GO" id="GO:0005886">
    <property type="term" value="C:plasma membrane"/>
    <property type="evidence" value="ECO:0007669"/>
    <property type="project" value="TreeGrafter"/>
</dbReference>
<keyword evidence="7" id="KW-1133">Transmembrane helix</keyword>
<dbReference type="InterPro" id="IPR038297">
    <property type="entry name" value="CcmH/CycL/NrfF/Ccl2_sf"/>
</dbReference>
<evidence type="ECO:0000256" key="2">
    <source>
        <dbReference type="ARBA" id="ARBA00022617"/>
    </source>
</evidence>
<gene>
    <name evidence="9" type="ORF">MGWOODY_Hyp934</name>
</gene>
<keyword evidence="6" id="KW-0408">Iron</keyword>
<evidence type="ECO:0000259" key="8">
    <source>
        <dbReference type="Pfam" id="PF03918"/>
    </source>
</evidence>
<evidence type="ECO:0000256" key="5">
    <source>
        <dbReference type="ARBA" id="ARBA00022748"/>
    </source>
</evidence>
<keyword evidence="3" id="KW-0479">Metal-binding</keyword>
<dbReference type="PANTHER" id="PTHR47870">
    <property type="entry name" value="CYTOCHROME C-TYPE BIOGENESIS PROTEIN CCMH"/>
    <property type="match status" value="1"/>
</dbReference>
<keyword evidence="2" id="KW-0349">Heme</keyword>
<feature type="domain" description="CcmH/CycL/Ccl2/NrfF N-terminal" evidence="8">
    <location>
        <begin position="6"/>
        <end position="132"/>
    </location>
</feature>
<evidence type="ECO:0000256" key="4">
    <source>
        <dbReference type="ARBA" id="ARBA00022729"/>
    </source>
</evidence>
<dbReference type="InterPro" id="IPR005616">
    <property type="entry name" value="CcmH/CycL/Ccl2/NrfF_N"/>
</dbReference>
<evidence type="ECO:0000256" key="1">
    <source>
        <dbReference type="ARBA" id="ARBA00010342"/>
    </source>
</evidence>
<accession>A0A170PSW1</accession>